<evidence type="ECO:0000313" key="4">
    <source>
        <dbReference type="Proteomes" id="UP000264294"/>
    </source>
</evidence>
<evidence type="ECO:0000313" key="2">
    <source>
        <dbReference type="EMBL" id="RFT61542.1"/>
    </source>
</evidence>
<reference evidence="2 4" key="2">
    <citation type="submission" date="2018-08" db="EMBL/GenBank/DDBJ databases">
        <title>Bacillus clarus sp. nov. strain PS00077A.</title>
        <authorList>
            <person name="Mendez Acevedo M."/>
            <person name="Carroll L."/>
            <person name="Mukherjee M."/>
            <person name="Wiedmann M."/>
            <person name="Kovac J."/>
        </authorList>
    </citation>
    <scope>NUCLEOTIDE SEQUENCE [LARGE SCALE GENOMIC DNA]</scope>
    <source>
        <strain evidence="2 4">PS00077A</strain>
    </source>
</reference>
<dbReference type="Proteomes" id="UP000264294">
    <property type="component" value="Unassembled WGS sequence"/>
</dbReference>
<dbReference type="EMBL" id="JMQC01000011">
    <property type="protein sequence ID" value="KFM95122.1"/>
    <property type="molecule type" value="Genomic_DNA"/>
</dbReference>
<evidence type="ECO:0000313" key="3">
    <source>
        <dbReference type="Proteomes" id="UP000029389"/>
    </source>
</evidence>
<sequence length="119" mass="12738">MPCNANTSIFTLCTDATSYSKGATSVDVSCTFNGGGIQGPNGNAVAPNFSYTFYLQRHNGSTWMNQRSASGTFNHQTPTKALSLSGLQGGLYRVLMSYQSQANPSYNGLVNTYAFNVAR</sequence>
<keyword evidence="4" id="KW-1185">Reference proteome</keyword>
<evidence type="ECO:0008006" key="5">
    <source>
        <dbReference type="Google" id="ProtNLM"/>
    </source>
</evidence>
<dbReference type="AlphaFoldDB" id="A0A090YBB7"/>
<comment type="caution">
    <text evidence="1">The sequence shown here is derived from an EMBL/GenBank/DDBJ whole genome shotgun (WGS) entry which is preliminary data.</text>
</comment>
<proteinExistence type="predicted"/>
<name>A0A090YBB7_9BACI</name>
<dbReference type="RefSeq" id="WP_042985058.1">
    <property type="nucleotide sequence ID" value="NZ_JMQC01000011.1"/>
</dbReference>
<accession>A0A090YBB7</accession>
<evidence type="ECO:0000313" key="1">
    <source>
        <dbReference type="EMBL" id="KFM95122.1"/>
    </source>
</evidence>
<dbReference type="PATRIC" id="fig|1405.8.peg.6033"/>
<gene>
    <name evidence="2" type="ORF">D0U04_30280</name>
    <name evidence="1" type="ORF">DJ93_5842</name>
</gene>
<reference evidence="1 3" key="1">
    <citation type="submission" date="2014-04" db="EMBL/GenBank/DDBJ databases">
        <authorList>
            <person name="Bishop-Lilly K.A."/>
            <person name="Broomall S.M."/>
            <person name="Chain P.S."/>
            <person name="Chertkov O."/>
            <person name="Coyne S.R."/>
            <person name="Daligault H.E."/>
            <person name="Davenport K.W."/>
            <person name="Erkkila T."/>
            <person name="Frey K.G."/>
            <person name="Gibbons H.S."/>
            <person name="Gu W."/>
            <person name="Jaissle J."/>
            <person name="Johnson S.L."/>
            <person name="Koroleva G.I."/>
            <person name="Ladner J.T."/>
            <person name="Lo C.-C."/>
            <person name="Minogue T.D."/>
            <person name="Munk C."/>
            <person name="Palacios G.F."/>
            <person name="Redden C.L."/>
            <person name="Rosenzweig C.N."/>
            <person name="Scholz M.B."/>
            <person name="Teshima H."/>
            <person name="Xu Y."/>
        </authorList>
    </citation>
    <scope>NUCLEOTIDE SEQUENCE [LARGE SCALE GENOMIC DNA]</scope>
    <source>
        <strain evidence="1 3">BHP</strain>
    </source>
</reference>
<dbReference type="EMBL" id="QVOD01000114">
    <property type="protein sequence ID" value="RFT61542.1"/>
    <property type="molecule type" value="Genomic_DNA"/>
</dbReference>
<dbReference type="Proteomes" id="UP000029389">
    <property type="component" value="Unassembled WGS sequence"/>
</dbReference>
<protein>
    <recommendedName>
        <fullName evidence="5">Spore coat protein U domain-containing protein</fullName>
    </recommendedName>
</protein>
<organism evidence="1 3">
    <name type="scientific">Bacillus clarus</name>
    <dbReference type="NCBI Taxonomy" id="2338372"/>
    <lineage>
        <taxon>Bacteria</taxon>
        <taxon>Bacillati</taxon>
        <taxon>Bacillota</taxon>
        <taxon>Bacilli</taxon>
        <taxon>Bacillales</taxon>
        <taxon>Bacillaceae</taxon>
        <taxon>Bacillus</taxon>
        <taxon>Bacillus cereus group</taxon>
    </lineage>
</organism>